<organism evidence="2">
    <name type="scientific">Tryblionella apiculata</name>
    <dbReference type="NCBI Taxonomy" id="1003145"/>
    <lineage>
        <taxon>Eukaryota</taxon>
        <taxon>Sar</taxon>
        <taxon>Stramenopiles</taxon>
        <taxon>Ochrophyta</taxon>
        <taxon>Bacillariophyta</taxon>
        <taxon>Bacillariophyceae</taxon>
        <taxon>Bacillariophycidae</taxon>
        <taxon>Bacillariales</taxon>
        <taxon>Bacillariaceae</taxon>
        <taxon>Tryblionella</taxon>
    </lineage>
</organism>
<gene>
    <name evidence="2" type="primary">orf110</name>
</gene>
<reference evidence="2" key="1">
    <citation type="journal article" date="2021" name="Ecol Indic">
        <title>Morphological and molecular identification reveals that waters from an isolated oasis in Tamanrasset (extreme South of Algerian Sahara) are colonized by opportunistic and pollution-tolerant diatom species.</title>
        <authorList>
            <person name="Gastineau R."/>
            <person name="Hamedi C."/>
            <person name="Baba Hamed M.B."/>
            <person name="Abi-Ayad S.-M.E.-A."/>
            <person name="Bak M."/>
            <person name="Lemieux C."/>
            <person name="Turmel M."/>
            <person name="Dobosz S."/>
            <person name="Wrobel R.J."/>
            <person name="Kierzek A."/>
            <person name="Lange-Bertalot H."/>
            <person name="Witkowski A."/>
        </authorList>
    </citation>
    <scope>NUCLEOTIDE SEQUENCE</scope>
    <source>
        <strain evidence="2">SZCZR1825</strain>
    </source>
</reference>
<keyword evidence="1" id="KW-0472">Membrane</keyword>
<keyword evidence="1" id="KW-1133">Transmembrane helix</keyword>
<geneLocation type="mitochondrion" evidence="2"/>
<accession>A0A8F0WGH1</accession>
<feature type="transmembrane region" description="Helical" evidence="1">
    <location>
        <begin position="83"/>
        <end position="100"/>
    </location>
</feature>
<dbReference type="GeneID" id="67123826"/>
<evidence type="ECO:0000313" key="2">
    <source>
        <dbReference type="EMBL" id="QWM93616.1"/>
    </source>
</evidence>
<evidence type="ECO:0000256" key="1">
    <source>
        <dbReference type="SAM" id="Phobius"/>
    </source>
</evidence>
<dbReference type="AlphaFoldDB" id="A0A8F0WGH1"/>
<sequence length="110" mass="13261">MSLVITWVLFIFLMSFFDGLEQLNFFFSSGLMLYFTFVYNRIKPTTIFPRTAIILLLIPSILIWYTVFIYNDFLSLTPLTNEFFIGLFFIYIYSLIYIFFKLTNINHKRI</sequence>
<dbReference type="EMBL" id="MT383643">
    <property type="protein sequence ID" value="QWM93616.1"/>
    <property type="molecule type" value="Genomic_DNA"/>
</dbReference>
<name>A0A8F0WGH1_9STRA</name>
<keyword evidence="1" id="KW-0812">Transmembrane</keyword>
<feature type="transmembrane region" description="Helical" evidence="1">
    <location>
        <begin position="52"/>
        <end position="71"/>
    </location>
</feature>
<protein>
    <submittedName>
        <fullName evidence="2">Uncharacterized protein</fullName>
    </submittedName>
</protein>
<keyword evidence="2" id="KW-0496">Mitochondrion</keyword>
<dbReference type="RefSeq" id="YP_010134126.1">
    <property type="nucleotide sequence ID" value="NC_056792.1"/>
</dbReference>
<proteinExistence type="predicted"/>